<organism evidence="1 2">
    <name type="scientific">Flavobacterium xueshanense</name>
    <dbReference type="NCBI Taxonomy" id="935223"/>
    <lineage>
        <taxon>Bacteria</taxon>
        <taxon>Pseudomonadati</taxon>
        <taxon>Bacteroidota</taxon>
        <taxon>Flavobacteriia</taxon>
        <taxon>Flavobacteriales</taxon>
        <taxon>Flavobacteriaceae</taxon>
        <taxon>Flavobacterium</taxon>
    </lineage>
</organism>
<evidence type="ECO:0008006" key="3">
    <source>
        <dbReference type="Google" id="ProtNLM"/>
    </source>
</evidence>
<proteinExistence type="predicted"/>
<dbReference type="OrthoDB" id="1351597at2"/>
<dbReference type="Proteomes" id="UP000198596">
    <property type="component" value="Unassembled WGS sequence"/>
</dbReference>
<evidence type="ECO:0000313" key="1">
    <source>
        <dbReference type="EMBL" id="SFF26109.1"/>
    </source>
</evidence>
<sequence length="350" mass="42126">MKLITIFLFLLFSNLCVYSQKIPIKNNSKEILPIDFHGCVKSINIKSFSFNKKNETIDTTSTVYKVFFAKNGNITKHIYFNKSRDHHWRIIEYDALERIKTIKIKEDRKTWLATEQFFNTFSSYPDSTNIYSYGKKNKEQYVNLFAKKKLIKQEYYTQDTLRHYNTYFYDKKNRLIKDYFINTENGFGITLGKSITGDKDEKTLNSNDSIIYEYKKIKDTLITIKHQSKIWNEITKEIKSNNFSLIILEKYSRDFLNNSRYEYKSKDSIFDCTYFYNEKKEIVSFYKTITTPTRIVSNWKSGSYYYNKEKTETTNIEIEYDTYNNWIKKKYSIDKISTLLVTREIEYYCH</sequence>
<keyword evidence="2" id="KW-1185">Reference proteome</keyword>
<dbReference type="RefSeq" id="WP_091206680.1">
    <property type="nucleotide sequence ID" value="NZ_FONQ01000013.1"/>
</dbReference>
<gene>
    <name evidence="1" type="ORF">SAMN04488131_11310</name>
</gene>
<name>A0A1I2H9G9_9FLAO</name>
<reference evidence="2" key="1">
    <citation type="submission" date="2016-10" db="EMBL/GenBank/DDBJ databases">
        <authorList>
            <person name="Varghese N."/>
            <person name="Submissions S."/>
        </authorList>
    </citation>
    <scope>NUCLEOTIDE SEQUENCE [LARGE SCALE GENOMIC DNA]</scope>
    <source>
        <strain evidence="2">CGMCC 1.9227</strain>
    </source>
</reference>
<accession>A0A1I2H9G9</accession>
<protein>
    <recommendedName>
        <fullName evidence="3">YD repeat-containing protein</fullName>
    </recommendedName>
</protein>
<dbReference type="EMBL" id="FONQ01000013">
    <property type="protein sequence ID" value="SFF26109.1"/>
    <property type="molecule type" value="Genomic_DNA"/>
</dbReference>
<dbReference type="AlphaFoldDB" id="A0A1I2H9G9"/>
<evidence type="ECO:0000313" key="2">
    <source>
        <dbReference type="Proteomes" id="UP000198596"/>
    </source>
</evidence>